<protein>
    <recommendedName>
        <fullName evidence="2">FAD-binding domain-containing protein</fullName>
    </recommendedName>
</protein>
<dbReference type="InterPro" id="IPR036188">
    <property type="entry name" value="FAD/NAD-bd_sf"/>
</dbReference>
<sequence length="484" mass="53589">MSRWLGQQGCLGRHAIVIGASITGLLVGQLLSSYFEQVTIIERDNLSQTASGRKGVPQGAHPHLLLYKGVTIVEELFPDLFPALVAQGALKIDLMENLHWFQSGRWKLRQPSPFKGYLQSRPLFESQMRACLLANDTVQILDSCSVIGLRASEDGQGINGVVVQRTSGDREAKLLEADLVVDASGRGSQAPRWLSTLGYDQVNETTIKIDLGYTTRIYRRPPTASPHRMLVIYPDIPTSKRAGYVIPIEGERWLVMLAGWLNDHAPVDEDGFQAFARSLPVPDLSHAIQSTTPLSQPMTYKFSANRWRHYEKLSRWPAGFLVLGDAVCSFNPVYGQGMTVAALEVQLLQKLLRSERERKKPDLRAVTKTFHKEVAKVVSLPWLMATGEDLQYPEVQGARFPGFSLFGWYFGKVLALTSSNSTVYQHFGAVLNMEESPLGLISPPVLMRVLFGKVPEPASDSISVNEPEMTAQSEGDEASSTAHI</sequence>
<dbReference type="InterPro" id="IPR002938">
    <property type="entry name" value="FAD-bd"/>
</dbReference>
<dbReference type="OrthoDB" id="9790035at2"/>
<feature type="domain" description="FAD-binding" evidence="2">
    <location>
        <begin position="15"/>
        <end position="363"/>
    </location>
</feature>
<dbReference type="GO" id="GO:0071949">
    <property type="term" value="F:FAD binding"/>
    <property type="evidence" value="ECO:0007669"/>
    <property type="project" value="InterPro"/>
</dbReference>
<dbReference type="Gene3D" id="3.50.50.60">
    <property type="entry name" value="FAD/NAD(P)-binding domain"/>
    <property type="match status" value="1"/>
</dbReference>
<name>A0A402A3G6_9CHLR</name>
<keyword evidence="4" id="KW-1185">Reference proteome</keyword>
<evidence type="ECO:0000313" key="3">
    <source>
        <dbReference type="EMBL" id="GCE13684.1"/>
    </source>
</evidence>
<dbReference type="AlphaFoldDB" id="A0A402A3G6"/>
<feature type="region of interest" description="Disordered" evidence="1">
    <location>
        <begin position="461"/>
        <end position="484"/>
    </location>
</feature>
<organism evidence="3 4">
    <name type="scientific">Tengunoibacter tsumagoiensis</name>
    <dbReference type="NCBI Taxonomy" id="2014871"/>
    <lineage>
        <taxon>Bacteria</taxon>
        <taxon>Bacillati</taxon>
        <taxon>Chloroflexota</taxon>
        <taxon>Ktedonobacteria</taxon>
        <taxon>Ktedonobacterales</taxon>
        <taxon>Dictyobacteraceae</taxon>
        <taxon>Tengunoibacter</taxon>
    </lineage>
</organism>
<dbReference type="Proteomes" id="UP000287352">
    <property type="component" value="Unassembled WGS sequence"/>
</dbReference>
<reference evidence="4" key="1">
    <citation type="submission" date="2018-12" db="EMBL/GenBank/DDBJ databases">
        <title>Tengunoibacter tsumagoiensis gen. nov., sp. nov., Dictyobacter kobayashii sp. nov., D. alpinus sp. nov., and D. joshuensis sp. nov. and description of Dictyobacteraceae fam. nov. within the order Ktedonobacterales isolated from Tengu-no-mugimeshi.</title>
        <authorList>
            <person name="Wang C.M."/>
            <person name="Zheng Y."/>
            <person name="Sakai Y."/>
            <person name="Toyoda A."/>
            <person name="Minakuchi Y."/>
            <person name="Abe K."/>
            <person name="Yokota A."/>
            <person name="Yabe S."/>
        </authorList>
    </citation>
    <scope>NUCLEOTIDE SEQUENCE [LARGE SCALE GENOMIC DNA]</scope>
    <source>
        <strain evidence="4">Uno3</strain>
    </source>
</reference>
<dbReference type="EMBL" id="BIFR01000001">
    <property type="protein sequence ID" value="GCE13684.1"/>
    <property type="molecule type" value="Genomic_DNA"/>
</dbReference>
<dbReference type="Pfam" id="PF01494">
    <property type="entry name" value="FAD_binding_3"/>
    <property type="match status" value="1"/>
</dbReference>
<dbReference type="RefSeq" id="WP_126581187.1">
    <property type="nucleotide sequence ID" value="NZ_BIFR01000001.1"/>
</dbReference>
<dbReference type="PANTHER" id="PTHR43422">
    <property type="entry name" value="THIAMINE THIAZOLE SYNTHASE"/>
    <property type="match status" value="1"/>
</dbReference>
<evidence type="ECO:0000313" key="4">
    <source>
        <dbReference type="Proteomes" id="UP000287352"/>
    </source>
</evidence>
<dbReference type="Gene3D" id="3.30.9.100">
    <property type="match status" value="1"/>
</dbReference>
<proteinExistence type="predicted"/>
<comment type="caution">
    <text evidence="3">The sequence shown here is derived from an EMBL/GenBank/DDBJ whole genome shotgun (WGS) entry which is preliminary data.</text>
</comment>
<gene>
    <name evidence="3" type="ORF">KTT_35430</name>
</gene>
<accession>A0A402A3G6</accession>
<dbReference type="PANTHER" id="PTHR43422:SF3">
    <property type="entry name" value="THIAMINE THIAZOLE SYNTHASE"/>
    <property type="match status" value="1"/>
</dbReference>
<dbReference type="SUPFAM" id="SSF51905">
    <property type="entry name" value="FAD/NAD(P)-binding domain"/>
    <property type="match status" value="1"/>
</dbReference>
<evidence type="ECO:0000256" key="1">
    <source>
        <dbReference type="SAM" id="MobiDB-lite"/>
    </source>
</evidence>
<evidence type="ECO:0000259" key="2">
    <source>
        <dbReference type="Pfam" id="PF01494"/>
    </source>
</evidence>